<evidence type="ECO:0000313" key="1">
    <source>
        <dbReference type="EMBL" id="MBU9698642.1"/>
    </source>
</evidence>
<organism evidence="1 2">
    <name type="scientific">Paragemmobacter amnigenus</name>
    <dbReference type="NCBI Taxonomy" id="2852097"/>
    <lineage>
        <taxon>Bacteria</taxon>
        <taxon>Pseudomonadati</taxon>
        <taxon>Pseudomonadota</taxon>
        <taxon>Alphaproteobacteria</taxon>
        <taxon>Rhodobacterales</taxon>
        <taxon>Paracoccaceae</taxon>
        <taxon>Paragemmobacter</taxon>
    </lineage>
</organism>
<reference evidence="1 2" key="1">
    <citation type="submission" date="2021-06" db="EMBL/GenBank/DDBJ databases">
        <title>Rhodobacteraceae bacterium strain HSP-20.</title>
        <authorList>
            <person name="Chen W.-M."/>
        </authorList>
    </citation>
    <scope>NUCLEOTIDE SEQUENCE [LARGE SCALE GENOMIC DNA]</scope>
    <source>
        <strain evidence="1 2">HSP-20</strain>
    </source>
</reference>
<dbReference type="EMBL" id="JAAATX020000008">
    <property type="protein sequence ID" value="MBU9698642.1"/>
    <property type="molecule type" value="Genomic_DNA"/>
</dbReference>
<name>A0ABS6J575_9RHOB</name>
<protein>
    <recommendedName>
        <fullName evidence="3">RES domain-containing protein</fullName>
    </recommendedName>
</protein>
<sequence>MGFLTPPDRLATAPSAEVQALEIVMLSQGLRLQIGPHPDDLCRIEDLSIGEAVWDIAAQRLVDIDAMACATLDGEQLADLGLRPMPVPAPHGLGFLALASTRLVQRDSHPAPATGGAQVFFRLWPVSRLVAEIEGRPVLIRSA</sequence>
<dbReference type="RefSeq" id="WP_161762763.1">
    <property type="nucleotide sequence ID" value="NZ_JAAATX020000008.1"/>
</dbReference>
<gene>
    <name evidence="1" type="ORF">GU927_012385</name>
</gene>
<proteinExistence type="predicted"/>
<accession>A0ABS6J575</accession>
<dbReference type="Proteomes" id="UP000731907">
    <property type="component" value="Unassembled WGS sequence"/>
</dbReference>
<keyword evidence="2" id="KW-1185">Reference proteome</keyword>
<comment type="caution">
    <text evidence="1">The sequence shown here is derived from an EMBL/GenBank/DDBJ whole genome shotgun (WGS) entry which is preliminary data.</text>
</comment>
<evidence type="ECO:0000313" key="2">
    <source>
        <dbReference type="Proteomes" id="UP000731907"/>
    </source>
</evidence>
<evidence type="ECO:0008006" key="3">
    <source>
        <dbReference type="Google" id="ProtNLM"/>
    </source>
</evidence>